<dbReference type="RefSeq" id="WP_126352423.1">
    <property type="nucleotide sequence ID" value="NZ_RXPE01000019.1"/>
</dbReference>
<dbReference type="InterPro" id="IPR023213">
    <property type="entry name" value="CAT-like_dom_sf"/>
</dbReference>
<dbReference type="OrthoDB" id="9765680at2"/>
<feature type="domain" description="Condensation" evidence="1">
    <location>
        <begin position="48"/>
        <end position="421"/>
    </location>
</feature>
<proteinExistence type="predicted"/>
<dbReference type="InterPro" id="IPR001242">
    <property type="entry name" value="Condensation_dom"/>
</dbReference>
<evidence type="ECO:0000313" key="2">
    <source>
        <dbReference type="EMBL" id="RTR26008.1"/>
    </source>
</evidence>
<name>A0A431VRY1_9DEIO</name>
<evidence type="ECO:0000313" key="3">
    <source>
        <dbReference type="Proteomes" id="UP000277766"/>
    </source>
</evidence>
<accession>A0A431VRY1</accession>
<dbReference type="EMBL" id="RXPE01000019">
    <property type="protein sequence ID" value="RTR26008.1"/>
    <property type="molecule type" value="Genomic_DNA"/>
</dbReference>
<reference evidence="2 3" key="1">
    <citation type="submission" date="2018-12" db="EMBL/GenBank/DDBJ databases">
        <title>Deinococcus radiophilus ATCC 27603 genome sequencing and assembly.</title>
        <authorList>
            <person name="Maclea K.S."/>
            <person name="Maynard C.R."/>
        </authorList>
    </citation>
    <scope>NUCLEOTIDE SEQUENCE [LARGE SCALE GENOMIC DNA]</scope>
    <source>
        <strain evidence="2 3">ATCC 27603</strain>
    </source>
</reference>
<gene>
    <name evidence="2" type="ORF">EJ104_09145</name>
</gene>
<sequence length="426" mass="46903">MAGFAGMTALDPGLPLTQAALWQWSSQAPVALSGGLEPGPDPAHTAEQLTLSGAVDEAAFFQALEQLWTDLPQLRARVALGADGQVRHWLGTQPVQQPERWEGRSPAALKAWHRRPYELETGELTRQAYWTDGGGGQLNYLLGVHHLALDGYGYALLWQRLAAEYRALTLGQPRPAAWADIRPVLEEEAAYLASGASAQDARALEALYTYRPAEPAPLLERGLAWGHRASVQLGLDTRRELETLAQQAGVNWAEWLLALLAHDWWLETGEAEPLTGLAMMNRMGTPAAGVPLMRMNMLPLPTPAPAILDPADLGHAARQIRATLQELRPHARFRYEELWQRLGQRRLFGLEVNIIPFTLPLDFGPEVQASVQSLISGPTEDLAWTLSAAPGQTLNVVLEGHPALYSPEDVQARLSRLEQWLSSRRT</sequence>
<dbReference type="Gene3D" id="3.30.559.30">
    <property type="entry name" value="Nonribosomal peptide synthetase, condensation domain"/>
    <property type="match status" value="1"/>
</dbReference>
<dbReference type="SUPFAM" id="SSF52777">
    <property type="entry name" value="CoA-dependent acyltransferases"/>
    <property type="match status" value="2"/>
</dbReference>
<dbReference type="Gene3D" id="3.30.559.10">
    <property type="entry name" value="Chloramphenicol acetyltransferase-like domain"/>
    <property type="match status" value="1"/>
</dbReference>
<keyword evidence="3" id="KW-1185">Reference proteome</keyword>
<dbReference type="AlphaFoldDB" id="A0A431VRY1"/>
<dbReference type="Pfam" id="PF00668">
    <property type="entry name" value="Condensation"/>
    <property type="match status" value="1"/>
</dbReference>
<organism evidence="2 3">
    <name type="scientific">Deinococcus radiophilus</name>
    <dbReference type="NCBI Taxonomy" id="32062"/>
    <lineage>
        <taxon>Bacteria</taxon>
        <taxon>Thermotogati</taxon>
        <taxon>Deinococcota</taxon>
        <taxon>Deinococci</taxon>
        <taxon>Deinococcales</taxon>
        <taxon>Deinococcaceae</taxon>
        <taxon>Deinococcus</taxon>
    </lineage>
</organism>
<comment type="caution">
    <text evidence="2">The sequence shown here is derived from an EMBL/GenBank/DDBJ whole genome shotgun (WGS) entry which is preliminary data.</text>
</comment>
<dbReference type="Proteomes" id="UP000277766">
    <property type="component" value="Unassembled WGS sequence"/>
</dbReference>
<protein>
    <recommendedName>
        <fullName evidence="1">Condensation domain-containing protein</fullName>
    </recommendedName>
</protein>
<evidence type="ECO:0000259" key="1">
    <source>
        <dbReference type="Pfam" id="PF00668"/>
    </source>
</evidence>
<dbReference type="GO" id="GO:0003824">
    <property type="term" value="F:catalytic activity"/>
    <property type="evidence" value="ECO:0007669"/>
    <property type="project" value="InterPro"/>
</dbReference>